<dbReference type="Gene3D" id="3.40.50.300">
    <property type="entry name" value="P-loop containing nucleotide triphosphate hydrolases"/>
    <property type="match status" value="1"/>
</dbReference>
<proteinExistence type="inferred from homology"/>
<keyword evidence="2" id="KW-0813">Transport</keyword>
<dbReference type="CDD" id="cd03257">
    <property type="entry name" value="ABC_NikE_OppD_transporters"/>
    <property type="match status" value="1"/>
</dbReference>
<evidence type="ECO:0000256" key="1">
    <source>
        <dbReference type="ARBA" id="ARBA00005417"/>
    </source>
</evidence>
<dbReference type="SUPFAM" id="SSF52540">
    <property type="entry name" value="P-loop containing nucleoside triphosphate hydrolases"/>
    <property type="match status" value="1"/>
</dbReference>
<dbReference type="Proteomes" id="UP000245412">
    <property type="component" value="Unassembled WGS sequence"/>
</dbReference>
<evidence type="ECO:0000256" key="4">
    <source>
        <dbReference type="ARBA" id="ARBA00022840"/>
    </source>
</evidence>
<dbReference type="InterPro" id="IPR003593">
    <property type="entry name" value="AAA+_ATPase"/>
</dbReference>
<comment type="similarity">
    <text evidence="1">Belongs to the ABC transporter superfamily.</text>
</comment>
<dbReference type="GO" id="GO:0005524">
    <property type="term" value="F:ATP binding"/>
    <property type="evidence" value="ECO:0007669"/>
    <property type="project" value="UniProtKB-KW"/>
</dbReference>
<dbReference type="SMART" id="SM00382">
    <property type="entry name" value="AAA"/>
    <property type="match status" value="1"/>
</dbReference>
<dbReference type="PANTHER" id="PTHR43776">
    <property type="entry name" value="TRANSPORT ATP-BINDING PROTEIN"/>
    <property type="match status" value="1"/>
</dbReference>
<feature type="domain" description="ABC transporter" evidence="6">
    <location>
        <begin position="2"/>
        <end position="249"/>
    </location>
</feature>
<dbReference type="PROSITE" id="PS00211">
    <property type="entry name" value="ABC_TRANSPORTER_1"/>
    <property type="match status" value="1"/>
</dbReference>
<name>A0AB73SXP9_9FIRM</name>
<keyword evidence="3" id="KW-0547">Nucleotide-binding</keyword>
<protein>
    <submittedName>
        <fullName evidence="7">ABC transporter family protein</fullName>
    </submittedName>
</protein>
<evidence type="ECO:0000256" key="5">
    <source>
        <dbReference type="SAM" id="MobiDB-lite"/>
    </source>
</evidence>
<evidence type="ECO:0000259" key="6">
    <source>
        <dbReference type="PROSITE" id="PS50893"/>
    </source>
</evidence>
<gene>
    <name evidence="7" type="ORF">C7383_12125</name>
</gene>
<dbReference type="InterPro" id="IPR027417">
    <property type="entry name" value="P-loop_NTPase"/>
</dbReference>
<dbReference type="PROSITE" id="PS50893">
    <property type="entry name" value="ABC_TRANSPORTER_2"/>
    <property type="match status" value="1"/>
</dbReference>
<dbReference type="GO" id="GO:0016887">
    <property type="term" value="F:ATP hydrolysis activity"/>
    <property type="evidence" value="ECO:0007669"/>
    <property type="project" value="InterPro"/>
</dbReference>
<dbReference type="InterPro" id="IPR017871">
    <property type="entry name" value="ABC_transporter-like_CS"/>
</dbReference>
<evidence type="ECO:0000313" key="8">
    <source>
        <dbReference type="Proteomes" id="UP000245412"/>
    </source>
</evidence>
<dbReference type="GO" id="GO:0055085">
    <property type="term" value="P:transmembrane transport"/>
    <property type="evidence" value="ECO:0007669"/>
    <property type="project" value="UniProtKB-ARBA"/>
</dbReference>
<dbReference type="InterPro" id="IPR003439">
    <property type="entry name" value="ABC_transporter-like_ATP-bd"/>
</dbReference>
<dbReference type="EMBL" id="QGGY01000021">
    <property type="protein sequence ID" value="PWJ72160.1"/>
    <property type="molecule type" value="Genomic_DNA"/>
</dbReference>
<comment type="caution">
    <text evidence="7">The sequence shown here is derived from an EMBL/GenBank/DDBJ whole genome shotgun (WGS) entry which is preliminary data.</text>
</comment>
<feature type="region of interest" description="Disordered" evidence="5">
    <location>
        <begin position="289"/>
        <end position="312"/>
    </location>
</feature>
<evidence type="ECO:0000313" key="7">
    <source>
        <dbReference type="EMBL" id="PWJ72160.1"/>
    </source>
</evidence>
<dbReference type="AlphaFoldDB" id="A0AB73SXP9"/>
<dbReference type="InterPro" id="IPR050319">
    <property type="entry name" value="ABC_transp_ATP-bind"/>
</dbReference>
<dbReference type="Pfam" id="PF00005">
    <property type="entry name" value="ABC_tran"/>
    <property type="match status" value="1"/>
</dbReference>
<reference evidence="7 8" key="1">
    <citation type="submission" date="2018-05" db="EMBL/GenBank/DDBJ databases">
        <authorList>
            <person name="Goeker M."/>
            <person name="Huntemann M."/>
            <person name="Clum A."/>
            <person name="Pillay M."/>
            <person name="Palaniappan K."/>
            <person name="Varghese N."/>
            <person name="Mikhailova N."/>
            <person name="Stamatis D."/>
            <person name="Reddy T."/>
            <person name="Daum C."/>
            <person name="Shapiro N."/>
            <person name="Ivanova N."/>
            <person name="Kyrpides N."/>
            <person name="Woyke T."/>
        </authorList>
    </citation>
    <scope>NUCLEOTIDE SEQUENCE [LARGE SCALE GENOMIC DNA]</scope>
    <source>
        <strain evidence="7 8">DSM 26524</strain>
    </source>
</reference>
<accession>A0AB73SXP9</accession>
<organism evidence="7 8">
    <name type="scientific">Murimonas intestini</name>
    <dbReference type="NCBI Taxonomy" id="1337051"/>
    <lineage>
        <taxon>Bacteria</taxon>
        <taxon>Bacillati</taxon>
        <taxon>Bacillota</taxon>
        <taxon>Clostridia</taxon>
        <taxon>Lachnospirales</taxon>
        <taxon>Lachnospiraceae</taxon>
        <taxon>Murimonas</taxon>
    </lineage>
</organism>
<sequence length="312" mass="34945">MLKAEHLSKHYCSGVIRKHHVDAVSGVSFEIGKGEILGIAGNSGCGKSTIARMLMGLEDPDEGAVWLDGQKISGLTMGQMREHRKKMQMIFQHPESSLDPQKKILFSMTEPMKIHRVYREQKKMQQRIEELFDLVGVSTGLLSRYPHQISGGEAQRIMIARALTLDPKVLILDEPTSMLDVSIQAHVMCLLKDLRNKLDLTYLFISHDLEVLGWFCDRISIMSRGKFVESGDTEQIIHNPGHPFTKELVDSFSNFGQEEKDECKQNPVFPDGCGGEKLYRSSQKVFCEPGSSDPADSGDRERTGCTAVCSEK</sequence>
<evidence type="ECO:0000256" key="2">
    <source>
        <dbReference type="ARBA" id="ARBA00022448"/>
    </source>
</evidence>
<evidence type="ECO:0000256" key="3">
    <source>
        <dbReference type="ARBA" id="ARBA00022741"/>
    </source>
</evidence>
<keyword evidence="8" id="KW-1185">Reference proteome</keyword>
<dbReference type="PANTHER" id="PTHR43776:SF7">
    <property type="entry name" value="D,D-DIPEPTIDE TRANSPORT ATP-BINDING PROTEIN DDPF-RELATED"/>
    <property type="match status" value="1"/>
</dbReference>
<keyword evidence="4" id="KW-0067">ATP-binding</keyword>